<dbReference type="InterPro" id="IPR025668">
    <property type="entry name" value="Tnp_DDE_dom"/>
</dbReference>
<gene>
    <name evidence="2" type="ORF">SAMN05444370_11469</name>
</gene>
<keyword evidence="3" id="KW-1185">Reference proteome</keyword>
<evidence type="ECO:0000313" key="3">
    <source>
        <dbReference type="Proteomes" id="UP000198703"/>
    </source>
</evidence>
<evidence type="ECO:0000259" key="1">
    <source>
        <dbReference type="Pfam" id="PF13751"/>
    </source>
</evidence>
<feature type="domain" description="Transposase DDE" evidence="1">
    <location>
        <begin position="4"/>
        <end position="62"/>
    </location>
</feature>
<dbReference type="EMBL" id="FNQM01000014">
    <property type="protein sequence ID" value="SEA85412.1"/>
    <property type="molecule type" value="Genomic_DNA"/>
</dbReference>
<dbReference type="STRING" id="89524.SAMN05444370_11469"/>
<dbReference type="AlphaFoldDB" id="A0A1H4EMF0"/>
<protein>
    <submittedName>
        <fullName evidence="2">Transposase DDE domain-containing protein</fullName>
    </submittedName>
</protein>
<evidence type="ECO:0000313" key="2">
    <source>
        <dbReference type="EMBL" id="SEA85412.1"/>
    </source>
</evidence>
<name>A0A1H4EMF0_9RHOB</name>
<organism evidence="2 3">
    <name type="scientific">Rubrimonas cliftonensis</name>
    <dbReference type="NCBI Taxonomy" id="89524"/>
    <lineage>
        <taxon>Bacteria</taxon>
        <taxon>Pseudomonadati</taxon>
        <taxon>Pseudomonadota</taxon>
        <taxon>Alphaproteobacteria</taxon>
        <taxon>Rhodobacterales</taxon>
        <taxon>Paracoccaceae</taxon>
        <taxon>Rubrimonas</taxon>
    </lineage>
</organism>
<sequence>MAREITASEAFATSARLREQIEMLFAHRKRILGLDRLRLRGPNGARDEFHLAAAAQNLRKLARLTVQSMTPSPA</sequence>
<accession>A0A1H4EMF0</accession>
<dbReference type="Proteomes" id="UP000198703">
    <property type="component" value="Unassembled WGS sequence"/>
</dbReference>
<reference evidence="2 3" key="1">
    <citation type="submission" date="2016-10" db="EMBL/GenBank/DDBJ databases">
        <authorList>
            <person name="de Groot N.N."/>
        </authorList>
    </citation>
    <scope>NUCLEOTIDE SEQUENCE [LARGE SCALE GENOMIC DNA]</scope>
    <source>
        <strain evidence="2 3">DSM 15345</strain>
    </source>
</reference>
<dbReference type="Pfam" id="PF13751">
    <property type="entry name" value="DDE_Tnp_1_6"/>
    <property type="match status" value="1"/>
</dbReference>
<proteinExistence type="predicted"/>